<dbReference type="InterPro" id="IPR009057">
    <property type="entry name" value="Homeodomain-like_sf"/>
</dbReference>
<dbReference type="SUPFAM" id="SSF46689">
    <property type="entry name" value="Homeodomain-like"/>
    <property type="match status" value="1"/>
</dbReference>
<accession>U9TSV2</accession>
<proteinExistence type="predicted"/>
<dbReference type="InterPro" id="IPR036397">
    <property type="entry name" value="RNaseH_sf"/>
</dbReference>
<dbReference type="Gene3D" id="3.30.420.10">
    <property type="entry name" value="Ribonuclease H-like superfamily/Ribonuclease H"/>
    <property type="match status" value="1"/>
</dbReference>
<dbReference type="HOGENOM" id="CLU_1897313_0_0_1"/>
<evidence type="ECO:0000313" key="1">
    <source>
        <dbReference type="EMBL" id="ESA11190.1"/>
    </source>
</evidence>
<dbReference type="Gene3D" id="1.10.10.10">
    <property type="entry name" value="Winged helix-like DNA-binding domain superfamily/Winged helix DNA-binding domain"/>
    <property type="match status" value="1"/>
</dbReference>
<dbReference type="GO" id="GO:0003676">
    <property type="term" value="F:nucleic acid binding"/>
    <property type="evidence" value="ECO:0007669"/>
    <property type="project" value="InterPro"/>
</dbReference>
<protein>
    <submittedName>
        <fullName evidence="1">Uncharacterized protein</fullName>
    </submittedName>
</protein>
<dbReference type="EMBL" id="KI286277">
    <property type="protein sequence ID" value="ESA11190.1"/>
    <property type="molecule type" value="Genomic_DNA"/>
</dbReference>
<sequence>MTDKRKELSIFERGEVVGAWKCGISERAIVEKLNHPKTTIHDVIEAYKKDGLEMPPPRVGRPPILTERNGRCLLRTLKKDRQANIKELHDNFTQTADVKEEWGKIRIHKLQNLVNSMPNRIKAVLKSKGNPTKY</sequence>
<gene>
    <name evidence="1" type="ORF">GLOINDRAFT_96963</name>
</gene>
<reference evidence="1" key="1">
    <citation type="submission" date="2013-07" db="EMBL/GenBank/DDBJ databases">
        <title>The genome of an arbuscular mycorrhizal fungus provides insights into the evolution of the oldest plant symbiosis.</title>
        <authorList>
            <consortium name="DOE Joint Genome Institute"/>
            <person name="Tisserant E."/>
            <person name="Malbreil M."/>
            <person name="Kuo A."/>
            <person name="Kohler A."/>
            <person name="Symeonidi A."/>
            <person name="Balestrini R."/>
            <person name="Charron P."/>
            <person name="Duensing N."/>
            <person name="Frei-dit-Frey N."/>
            <person name="Gianinazzi-Pearson V."/>
            <person name="Gilbert B."/>
            <person name="Handa Y."/>
            <person name="Hijri M."/>
            <person name="Kaul R."/>
            <person name="Kawaguchi M."/>
            <person name="Krajinski F."/>
            <person name="Lammers P."/>
            <person name="Lapierre D."/>
            <person name="Masclaux F.G."/>
            <person name="Murat C."/>
            <person name="Morin E."/>
            <person name="Ndikumana S."/>
            <person name="Pagni M."/>
            <person name="Petitpierre D."/>
            <person name="Requena N."/>
            <person name="Rosikiewicz P."/>
            <person name="Riley R."/>
            <person name="Saito K."/>
            <person name="San Clemente H."/>
            <person name="Shapiro H."/>
            <person name="van Tuinen D."/>
            <person name="Becard G."/>
            <person name="Bonfante P."/>
            <person name="Paszkowski U."/>
            <person name="Shachar-Hill Y."/>
            <person name="Young J.P."/>
            <person name="Sanders I.R."/>
            <person name="Henrissat B."/>
            <person name="Rensing S.A."/>
            <person name="Grigoriev I.V."/>
            <person name="Corradi N."/>
            <person name="Roux C."/>
            <person name="Martin F."/>
        </authorList>
    </citation>
    <scope>NUCLEOTIDE SEQUENCE</scope>
    <source>
        <strain evidence="1">DAOM 197198</strain>
    </source>
</reference>
<organism evidence="1">
    <name type="scientific">Rhizophagus irregularis (strain DAOM 181602 / DAOM 197198 / MUCL 43194)</name>
    <name type="common">Arbuscular mycorrhizal fungus</name>
    <name type="synonym">Glomus intraradices</name>
    <dbReference type="NCBI Taxonomy" id="747089"/>
    <lineage>
        <taxon>Eukaryota</taxon>
        <taxon>Fungi</taxon>
        <taxon>Fungi incertae sedis</taxon>
        <taxon>Mucoromycota</taxon>
        <taxon>Glomeromycotina</taxon>
        <taxon>Glomeromycetes</taxon>
        <taxon>Glomerales</taxon>
        <taxon>Glomeraceae</taxon>
        <taxon>Rhizophagus</taxon>
    </lineage>
</organism>
<dbReference type="AlphaFoldDB" id="U9TSV2"/>
<dbReference type="InterPro" id="IPR036388">
    <property type="entry name" value="WH-like_DNA-bd_sf"/>
</dbReference>
<name>U9TSV2_RHIID</name>